<evidence type="ECO:0000256" key="5">
    <source>
        <dbReference type="ARBA" id="ARBA00023136"/>
    </source>
</evidence>
<keyword evidence="5 6" id="KW-0472">Membrane</keyword>
<keyword evidence="8" id="KW-1185">Reference proteome</keyword>
<dbReference type="PANTHER" id="PTHR23320:SF96">
    <property type="entry name" value="CHANDRA PROTEIN-RELATED"/>
    <property type="match status" value="1"/>
</dbReference>
<dbReference type="RGD" id="1590971">
    <property type="gene designation" value="Ms4a4cl1"/>
</dbReference>
<accession>A0A8I6AI50</accession>
<name>A0A8I6AI50_RAT</name>
<dbReference type="RGD" id="1583863">
    <property type="gene designation" value="Ms4a4c"/>
</dbReference>
<dbReference type="PANTHER" id="PTHR23320">
    <property type="entry name" value="MEMBRANE-SPANNING 4-DOMAINS SUBFAMILY A MS4A -RELATED"/>
    <property type="match status" value="1"/>
</dbReference>
<reference evidence="7" key="2">
    <citation type="submission" date="2025-08" db="UniProtKB">
        <authorList>
            <consortium name="Ensembl"/>
        </authorList>
    </citation>
    <scope>IDENTIFICATION</scope>
    <source>
        <strain evidence="7">Brown Norway</strain>
    </source>
</reference>
<keyword evidence="3 6" id="KW-0812">Transmembrane</keyword>
<feature type="transmembrane region" description="Helical" evidence="6">
    <location>
        <begin position="85"/>
        <end position="108"/>
    </location>
</feature>
<dbReference type="InterPro" id="IPR030417">
    <property type="entry name" value="MS4A"/>
</dbReference>
<keyword evidence="4 6" id="KW-1133">Transmembrane helix</keyword>
<evidence type="ECO:0000256" key="2">
    <source>
        <dbReference type="ARBA" id="ARBA00009565"/>
    </source>
</evidence>
<evidence type="ECO:0000313" key="8">
    <source>
        <dbReference type="Proteomes" id="UP000002494"/>
    </source>
</evidence>
<feature type="transmembrane region" description="Helical" evidence="6">
    <location>
        <begin position="54"/>
        <end position="73"/>
    </location>
</feature>
<evidence type="ECO:0000256" key="3">
    <source>
        <dbReference type="ARBA" id="ARBA00022692"/>
    </source>
</evidence>
<sequence>MHSTVSAALETMQGLAQSTTAVVPGGTQPSEPSVIKSQRWNENKEKFLKGEPKVLGVVQVMIALINLSLGVIVMKTMGFGSLISVALQAPIWGPVMFIVSGSLSIAAGVKTTKSLVISSLSLNTISSVLAAAASIMGVVSVVLSTYSFLYGSDPITRALDVLMLILNILEFCIAVSISAFGCKASCCNSSEVLVVLPSNPPVTVMAPSIPLQPLLPPECQGKNVPENVYPGEIV</sequence>
<dbReference type="Ensembl" id="ENSRNOT00000105274.2">
    <property type="protein sequence ID" value="ENSRNOP00000094603.2"/>
    <property type="gene ID" value="ENSRNOG00000042133.5"/>
</dbReference>
<evidence type="ECO:0000313" key="9">
    <source>
        <dbReference type="RGD" id="1583863"/>
    </source>
</evidence>
<feature type="transmembrane region" description="Helical" evidence="6">
    <location>
        <begin position="161"/>
        <end position="181"/>
    </location>
</feature>
<feature type="transmembrane region" description="Helical" evidence="6">
    <location>
        <begin position="128"/>
        <end position="149"/>
    </location>
</feature>
<dbReference type="GeneTree" id="ENSGT00940000155376"/>
<dbReference type="Pfam" id="PF04103">
    <property type="entry name" value="CD20"/>
    <property type="match status" value="1"/>
</dbReference>
<dbReference type="InterPro" id="IPR007237">
    <property type="entry name" value="CD20-like"/>
</dbReference>
<evidence type="ECO:0000256" key="6">
    <source>
        <dbReference type="SAM" id="Phobius"/>
    </source>
</evidence>
<dbReference type="AGR" id="RGD:1583863"/>
<gene>
    <name evidence="9" type="primary">Ms4a4c</name>
    <name evidence="7" type="synonym">Ms4a4cl1</name>
</gene>
<evidence type="ECO:0000313" key="7">
    <source>
        <dbReference type="Ensembl" id="ENSRNOP00000094603.2"/>
    </source>
</evidence>
<comment type="subcellular location">
    <subcellularLocation>
        <location evidence="1">Membrane</location>
        <topology evidence="1">Multi-pass membrane protein</topology>
    </subcellularLocation>
</comment>
<dbReference type="Proteomes" id="UP000002494">
    <property type="component" value="Chromosome 1"/>
</dbReference>
<organism evidence="7 8">
    <name type="scientific">Rattus norvegicus</name>
    <name type="common">Rat</name>
    <dbReference type="NCBI Taxonomy" id="10116"/>
    <lineage>
        <taxon>Eukaryota</taxon>
        <taxon>Metazoa</taxon>
        <taxon>Chordata</taxon>
        <taxon>Craniata</taxon>
        <taxon>Vertebrata</taxon>
        <taxon>Euteleostomi</taxon>
        <taxon>Mammalia</taxon>
        <taxon>Eutheria</taxon>
        <taxon>Euarchontoglires</taxon>
        <taxon>Glires</taxon>
        <taxon>Rodentia</taxon>
        <taxon>Myomorpha</taxon>
        <taxon>Muroidea</taxon>
        <taxon>Muridae</taxon>
        <taxon>Murinae</taxon>
        <taxon>Rattus</taxon>
    </lineage>
</organism>
<evidence type="ECO:0000256" key="1">
    <source>
        <dbReference type="ARBA" id="ARBA00004141"/>
    </source>
</evidence>
<comment type="similarity">
    <text evidence="2">Belongs to the MS4A family.</text>
</comment>
<dbReference type="AlphaFoldDB" id="A0A8I6AI50"/>
<dbReference type="GO" id="GO:0016020">
    <property type="term" value="C:membrane"/>
    <property type="evidence" value="ECO:0007669"/>
    <property type="project" value="UniProtKB-SubCell"/>
</dbReference>
<reference evidence="7" key="1">
    <citation type="submission" date="2024-01" db="EMBL/GenBank/DDBJ databases">
        <title>GRCr8: a new rat reference genome assembly contstructed from accurate long reads and long range scaffolding.</title>
        <authorList>
            <person name="Doris P.A."/>
            <person name="Kalbfleisch T."/>
            <person name="Li K."/>
            <person name="Howe K."/>
            <person name="Wood J."/>
        </authorList>
    </citation>
    <scope>NUCLEOTIDE SEQUENCE [LARGE SCALE GENOMIC DNA]</scope>
    <source>
        <strain evidence="7">Brown Norway</strain>
    </source>
</reference>
<evidence type="ECO:0000256" key="4">
    <source>
        <dbReference type="ARBA" id="ARBA00022989"/>
    </source>
</evidence>
<proteinExistence type="inferred from homology"/>
<dbReference type="OrthoDB" id="10071849at2759"/>
<reference evidence="7" key="3">
    <citation type="submission" date="2025-09" db="UniProtKB">
        <authorList>
            <consortium name="Ensembl"/>
        </authorList>
    </citation>
    <scope>IDENTIFICATION</scope>
    <source>
        <strain evidence="7">Brown Norway</strain>
    </source>
</reference>
<protein>
    <submittedName>
        <fullName evidence="7">Membrane-spanning 4-domains, subfamily A, member 4C like 1</fullName>
    </submittedName>
</protein>